<comment type="caution">
    <text evidence="1">The sequence shown here is derived from an EMBL/GenBank/DDBJ whole genome shotgun (WGS) entry which is preliminary data.</text>
</comment>
<protein>
    <submittedName>
        <fullName evidence="1">Uncharacterized protein</fullName>
    </submittedName>
</protein>
<proteinExistence type="predicted"/>
<evidence type="ECO:0000313" key="2">
    <source>
        <dbReference type="Proteomes" id="UP000779900"/>
    </source>
</evidence>
<dbReference type="Proteomes" id="UP000779900">
    <property type="component" value="Unassembled WGS sequence"/>
</dbReference>
<gene>
    <name evidence="1" type="ORF">FJY68_06380</name>
</gene>
<organism evidence="1 2">
    <name type="scientific">candidate division WOR-3 bacterium</name>
    <dbReference type="NCBI Taxonomy" id="2052148"/>
    <lineage>
        <taxon>Bacteria</taxon>
        <taxon>Bacteria division WOR-3</taxon>
    </lineage>
</organism>
<reference evidence="1" key="1">
    <citation type="submission" date="2019-03" db="EMBL/GenBank/DDBJ databases">
        <title>Lake Tanganyika Metagenome-Assembled Genomes (MAGs).</title>
        <authorList>
            <person name="Tran P."/>
        </authorList>
    </citation>
    <scope>NUCLEOTIDE SEQUENCE</scope>
    <source>
        <strain evidence="1">K_DeepCast_150m_m2_040</strain>
    </source>
</reference>
<dbReference type="AlphaFoldDB" id="A0A937XI32"/>
<accession>A0A937XI32</accession>
<dbReference type="EMBL" id="VGIR01000030">
    <property type="protein sequence ID" value="MBM3331465.1"/>
    <property type="molecule type" value="Genomic_DNA"/>
</dbReference>
<name>A0A937XI32_UNCW3</name>
<sequence>MSRRAGLARARWLQGVDELGQRDDLDVGRQSVALEARIGDEQRDELEVGQRDALDVVSRGASR</sequence>
<evidence type="ECO:0000313" key="1">
    <source>
        <dbReference type="EMBL" id="MBM3331465.1"/>
    </source>
</evidence>